<keyword evidence="11 12" id="KW-0472">Membrane</keyword>
<evidence type="ECO:0000256" key="2">
    <source>
        <dbReference type="ARBA" id="ARBA00007866"/>
    </source>
</evidence>
<evidence type="ECO:0000256" key="11">
    <source>
        <dbReference type="ARBA" id="ARBA00023136"/>
    </source>
</evidence>
<keyword evidence="9 12" id="KW-1133">Transmembrane helix</keyword>
<dbReference type="SUPFAM" id="SSF49503">
    <property type="entry name" value="Cupredoxins"/>
    <property type="match status" value="1"/>
</dbReference>
<keyword evidence="7" id="KW-1278">Translocase</keyword>
<dbReference type="AlphaFoldDB" id="A0A6J6MAD7"/>
<dbReference type="InterPro" id="IPR008972">
    <property type="entry name" value="Cupredoxin"/>
</dbReference>
<name>A0A6J6MAD7_9ZZZZ</name>
<keyword evidence="6" id="KW-0479">Metal-binding</keyword>
<evidence type="ECO:0000256" key="6">
    <source>
        <dbReference type="ARBA" id="ARBA00022723"/>
    </source>
</evidence>
<dbReference type="EMBL" id="CAEZWY010000046">
    <property type="protein sequence ID" value="CAB4670792.1"/>
    <property type="molecule type" value="Genomic_DNA"/>
</dbReference>
<organism evidence="14">
    <name type="scientific">freshwater metagenome</name>
    <dbReference type="NCBI Taxonomy" id="449393"/>
    <lineage>
        <taxon>unclassified sequences</taxon>
        <taxon>metagenomes</taxon>
        <taxon>ecological metagenomes</taxon>
    </lineage>
</organism>
<dbReference type="PANTHER" id="PTHR22888">
    <property type="entry name" value="CYTOCHROME C OXIDASE, SUBUNIT II"/>
    <property type="match status" value="1"/>
</dbReference>
<evidence type="ECO:0000256" key="7">
    <source>
        <dbReference type="ARBA" id="ARBA00022967"/>
    </source>
</evidence>
<comment type="subcellular location">
    <subcellularLocation>
        <location evidence="1">Membrane</location>
        <topology evidence="1">Multi-pass membrane protein</topology>
    </subcellularLocation>
</comment>
<feature type="domain" description="Cytochrome oxidase subunit II copper A binding" evidence="13">
    <location>
        <begin position="133"/>
        <end position="253"/>
    </location>
</feature>
<dbReference type="GO" id="GO:0016020">
    <property type="term" value="C:membrane"/>
    <property type="evidence" value="ECO:0007669"/>
    <property type="project" value="UniProtKB-SubCell"/>
</dbReference>
<proteinExistence type="inferred from homology"/>
<protein>
    <recommendedName>
        <fullName evidence="3">cytochrome-c oxidase</fullName>
        <ecNumber evidence="3">7.1.1.9</ecNumber>
    </recommendedName>
</protein>
<dbReference type="Gene3D" id="1.10.287.90">
    <property type="match status" value="1"/>
</dbReference>
<dbReference type="InterPro" id="IPR036257">
    <property type="entry name" value="Cyt_c_oxidase_su2_TM_sf"/>
</dbReference>
<keyword evidence="10" id="KW-0186">Copper</keyword>
<gene>
    <name evidence="14" type="ORF">UFOPK2312_00555</name>
</gene>
<dbReference type="Pfam" id="PF00116">
    <property type="entry name" value="COX2"/>
    <property type="match status" value="1"/>
</dbReference>
<evidence type="ECO:0000256" key="8">
    <source>
        <dbReference type="ARBA" id="ARBA00022982"/>
    </source>
</evidence>
<dbReference type="PROSITE" id="PS00078">
    <property type="entry name" value="COX2"/>
    <property type="match status" value="1"/>
</dbReference>
<dbReference type="PRINTS" id="PR01166">
    <property type="entry name" value="CYCOXIDASEII"/>
</dbReference>
<dbReference type="PROSITE" id="PS50857">
    <property type="entry name" value="COX2_CUA"/>
    <property type="match status" value="1"/>
</dbReference>
<reference evidence="14" key="1">
    <citation type="submission" date="2020-05" db="EMBL/GenBank/DDBJ databases">
        <authorList>
            <person name="Chiriac C."/>
            <person name="Salcher M."/>
            <person name="Ghai R."/>
            <person name="Kavagutti S V."/>
        </authorList>
    </citation>
    <scope>NUCLEOTIDE SEQUENCE</scope>
</reference>
<evidence type="ECO:0000259" key="13">
    <source>
        <dbReference type="PROSITE" id="PS50857"/>
    </source>
</evidence>
<dbReference type="Gene3D" id="2.60.40.420">
    <property type="entry name" value="Cupredoxins - blue copper proteins"/>
    <property type="match status" value="1"/>
</dbReference>
<sequence>MGGYPLPMSRLTRFATTGVVAATSATLITGCSSKETFGFGFDPGLSSVNDITLPLWQGAWIAALVVGAFTAGLIFWAMIFHRKKDENFPKQTRYNIPTEIAYTIIPFLIVAVLFGYTAVAETNITKISPATSTAVHDINVNAIQWSWQFNYKEAGPGTTITGTPANPPVLYMPLGERVRFSLTSSDVDHGFWIPAFMIQMMNLPGVENHLEFSANKLGTFPGRCNMLCGRNHSQMLFTVKVVTPSEYATYIANLKVGQK</sequence>
<keyword evidence="5 12" id="KW-0812">Transmembrane</keyword>
<evidence type="ECO:0000313" key="14">
    <source>
        <dbReference type="EMBL" id="CAB4670792.1"/>
    </source>
</evidence>
<keyword evidence="8" id="KW-0249">Electron transport</keyword>
<dbReference type="InterPro" id="IPR001505">
    <property type="entry name" value="Copper_CuA"/>
</dbReference>
<evidence type="ECO:0000256" key="3">
    <source>
        <dbReference type="ARBA" id="ARBA00012949"/>
    </source>
</evidence>
<evidence type="ECO:0000256" key="5">
    <source>
        <dbReference type="ARBA" id="ARBA00022692"/>
    </source>
</evidence>
<feature type="transmembrane region" description="Helical" evidence="12">
    <location>
        <begin position="100"/>
        <end position="119"/>
    </location>
</feature>
<dbReference type="PANTHER" id="PTHR22888:SF9">
    <property type="entry name" value="CYTOCHROME C OXIDASE SUBUNIT 2"/>
    <property type="match status" value="1"/>
</dbReference>
<dbReference type="InterPro" id="IPR002429">
    <property type="entry name" value="CcO_II-like_C"/>
</dbReference>
<evidence type="ECO:0000256" key="4">
    <source>
        <dbReference type="ARBA" id="ARBA00022448"/>
    </source>
</evidence>
<keyword evidence="4" id="KW-0813">Transport</keyword>
<dbReference type="GO" id="GO:0005507">
    <property type="term" value="F:copper ion binding"/>
    <property type="evidence" value="ECO:0007669"/>
    <property type="project" value="InterPro"/>
</dbReference>
<dbReference type="GO" id="GO:0004129">
    <property type="term" value="F:cytochrome-c oxidase activity"/>
    <property type="evidence" value="ECO:0007669"/>
    <property type="project" value="UniProtKB-EC"/>
</dbReference>
<dbReference type="GO" id="GO:0042773">
    <property type="term" value="P:ATP synthesis coupled electron transport"/>
    <property type="evidence" value="ECO:0007669"/>
    <property type="project" value="TreeGrafter"/>
</dbReference>
<evidence type="ECO:0000256" key="9">
    <source>
        <dbReference type="ARBA" id="ARBA00022989"/>
    </source>
</evidence>
<dbReference type="EC" id="7.1.1.9" evidence="3"/>
<feature type="transmembrane region" description="Helical" evidence="12">
    <location>
        <begin position="57"/>
        <end position="79"/>
    </location>
</feature>
<dbReference type="SUPFAM" id="SSF81464">
    <property type="entry name" value="Cytochrome c oxidase subunit II-like, transmembrane region"/>
    <property type="match status" value="1"/>
</dbReference>
<comment type="similarity">
    <text evidence="2">Belongs to the cytochrome c oxidase subunit 2 family.</text>
</comment>
<dbReference type="InterPro" id="IPR045187">
    <property type="entry name" value="CcO_II"/>
</dbReference>
<evidence type="ECO:0000256" key="10">
    <source>
        <dbReference type="ARBA" id="ARBA00023008"/>
    </source>
</evidence>
<evidence type="ECO:0000256" key="1">
    <source>
        <dbReference type="ARBA" id="ARBA00004141"/>
    </source>
</evidence>
<accession>A0A6J6MAD7</accession>
<evidence type="ECO:0000256" key="12">
    <source>
        <dbReference type="SAM" id="Phobius"/>
    </source>
</evidence>